<reference evidence="6 7" key="1">
    <citation type="submission" date="2019-10" db="EMBL/GenBank/DDBJ databases">
        <title>Streptomyces smaragdinus sp. nov. and Streptomyces fabii sp. nov., isolated from the gut of fungus growing-termite Macrotermes natalensis.</title>
        <authorList>
            <person name="Schwitalla J."/>
            <person name="Benndorf R."/>
            <person name="Martin K."/>
            <person name="De Beer W."/>
            <person name="Kaster A.-K."/>
            <person name="Vollmers J."/>
            <person name="Poulsen M."/>
            <person name="Beemelmanns C."/>
        </authorList>
    </citation>
    <scope>NUCLEOTIDE SEQUENCE [LARGE SCALE GENOMIC DNA]</scope>
    <source>
        <strain evidence="6 7">RB5</strain>
    </source>
</reference>
<dbReference type="OrthoDB" id="2472181at2"/>
<dbReference type="GO" id="GO:0003824">
    <property type="term" value="F:catalytic activity"/>
    <property type="evidence" value="ECO:0007669"/>
    <property type="project" value="InterPro"/>
</dbReference>
<dbReference type="Pfam" id="PF00501">
    <property type="entry name" value="AMP-binding"/>
    <property type="match status" value="1"/>
</dbReference>
<dbReference type="Gene3D" id="1.10.1200.10">
    <property type="entry name" value="ACP-like"/>
    <property type="match status" value="1"/>
</dbReference>
<sequence length="1005" mass="105627">MTTPLTPAQHGIWLTERTLDTGAAYHLAVTVALTGPLDPTALDRACAAVVAHHPALATRTAPDGTGAHTATVPPPRRVECAAADLAKLLDEERAAPFDTTDGPLCRFTLFRCGADRHVLLMTGHHLVFDGESKDRLVADLAAAYRGEPLAPAPAVPYLVTLPSQADVDSAATHWADRWREPGIPLLPGQAPLPDNGVVAAPGTETAFRLDERRTAALAGTARELGVTRFELLTAAWHALLVRYGDPAPTTAVELSLRPPGEPVAVGLAVNELPLRVSDGPEGRPFADWARAVRSELRALYAHRAVPLGRAVRGLTPRTALTPLSVSYRRRPPAAAPDFGALEAEVAWIGFSGTVRNLLHLQLVDCGDEVLGSLQHRTDALSPATAERIAVHYLTLLDAALAAPATPVGELPFLTEDELRDQLAAPLPRPELPAQTVPALFAARAAEQPDAVAVVADGTPVTYRELARLVAHAAAALARHGAGPGTLVGVGLPRGLDQLVTVLATMAAGAAYLPLDPGYPAERLAFVRADAGLTLRVTETPEQPGDLTPADLAPATGDTPPLPAAPDPALPAYVLYTSGSTGRPKGVEIPHSALANVLGSLRDRLGSRASDRWLALTSLSFDISGVELFLPLITGGRVVLTPEGVHRDGPALLALLAEERVTHVQATPSGWRLLLDAGLTDTGLTALTGGEALPVSLAAALAAATTRLVNVYGPTETTIWSTYADPAVSDDGTVTIGEPLCNTRVYVLDANLRPVPYGVPGELHLAGDGVAHGYRGRPGLTAARFLPDPYGPPGARMYRTGDLVRRAPGGGLEYLGRSDTQIKLRGHRIELGEIEARLATHPTVAQAAAALRGPDTDRRLVAYVVLTDPAFDPTELRAHLAETLPAAVLPNAYVAIDAFPLTPNGKLDRAALPEPTSARPEPAAPEGAADELDAIDTAVLEIWRDVLELDDLGPDEDLFDLGGHSLTITAMAARIHQNLGIDVPLDVFFDTPTARGVATAVRALKE</sequence>
<evidence type="ECO:0000256" key="4">
    <source>
        <dbReference type="SAM" id="MobiDB-lite"/>
    </source>
</evidence>
<organism evidence="6 7">
    <name type="scientific">Streptomyces smaragdinus</name>
    <dbReference type="NCBI Taxonomy" id="2585196"/>
    <lineage>
        <taxon>Bacteria</taxon>
        <taxon>Bacillati</taxon>
        <taxon>Actinomycetota</taxon>
        <taxon>Actinomycetes</taxon>
        <taxon>Kitasatosporales</taxon>
        <taxon>Streptomycetaceae</taxon>
        <taxon>Streptomyces</taxon>
    </lineage>
</organism>
<dbReference type="GO" id="GO:0043041">
    <property type="term" value="P:amino acid activation for nonribosomal peptide biosynthetic process"/>
    <property type="evidence" value="ECO:0007669"/>
    <property type="project" value="TreeGrafter"/>
</dbReference>
<dbReference type="Gene3D" id="3.30.559.30">
    <property type="entry name" value="Nonribosomal peptide synthetase, condensation domain"/>
    <property type="match status" value="1"/>
</dbReference>
<dbReference type="SMART" id="SM00823">
    <property type="entry name" value="PKS_PP"/>
    <property type="match status" value="1"/>
</dbReference>
<dbReference type="RefSeq" id="WP_153456253.1">
    <property type="nucleotide sequence ID" value="NZ_WEGJ01000033.1"/>
</dbReference>
<dbReference type="InterPro" id="IPR023213">
    <property type="entry name" value="CAT-like_dom_sf"/>
</dbReference>
<dbReference type="GO" id="GO:0031177">
    <property type="term" value="F:phosphopantetheine binding"/>
    <property type="evidence" value="ECO:0007669"/>
    <property type="project" value="InterPro"/>
</dbReference>
<dbReference type="SUPFAM" id="SSF47336">
    <property type="entry name" value="ACP-like"/>
    <property type="match status" value="1"/>
</dbReference>
<proteinExistence type="predicted"/>
<dbReference type="Proteomes" id="UP000466345">
    <property type="component" value="Unassembled WGS sequence"/>
</dbReference>
<dbReference type="GO" id="GO:0044550">
    <property type="term" value="P:secondary metabolite biosynthetic process"/>
    <property type="evidence" value="ECO:0007669"/>
    <property type="project" value="TreeGrafter"/>
</dbReference>
<dbReference type="InterPro" id="IPR020845">
    <property type="entry name" value="AMP-binding_CS"/>
</dbReference>
<dbReference type="Pfam" id="PF00550">
    <property type="entry name" value="PP-binding"/>
    <property type="match status" value="1"/>
</dbReference>
<dbReference type="InterPro" id="IPR010071">
    <property type="entry name" value="AA_adenyl_dom"/>
</dbReference>
<dbReference type="Pfam" id="PF00668">
    <property type="entry name" value="Condensation"/>
    <property type="match status" value="1"/>
</dbReference>
<name>A0A7K0CPL0_9ACTN</name>
<keyword evidence="3" id="KW-0597">Phosphoprotein</keyword>
<evidence type="ECO:0000256" key="2">
    <source>
        <dbReference type="ARBA" id="ARBA00022450"/>
    </source>
</evidence>
<feature type="compositionally biased region" description="Low complexity" evidence="4">
    <location>
        <begin position="917"/>
        <end position="926"/>
    </location>
</feature>
<gene>
    <name evidence="6" type="primary">tycC_3</name>
    <name evidence="6" type="ORF">SRB5_56080</name>
</gene>
<dbReference type="GO" id="GO:0017000">
    <property type="term" value="P:antibiotic biosynthetic process"/>
    <property type="evidence" value="ECO:0007669"/>
    <property type="project" value="UniProtKB-ARBA"/>
</dbReference>
<dbReference type="InterPro" id="IPR020806">
    <property type="entry name" value="PKS_PP-bd"/>
</dbReference>
<keyword evidence="2" id="KW-0596">Phosphopantetheine</keyword>
<evidence type="ECO:0000256" key="1">
    <source>
        <dbReference type="ARBA" id="ARBA00001957"/>
    </source>
</evidence>
<dbReference type="InterPro" id="IPR001242">
    <property type="entry name" value="Condensation_dom"/>
</dbReference>
<dbReference type="InterPro" id="IPR009081">
    <property type="entry name" value="PP-bd_ACP"/>
</dbReference>
<evidence type="ECO:0000259" key="5">
    <source>
        <dbReference type="SMART" id="SM00823"/>
    </source>
</evidence>
<dbReference type="Gene3D" id="2.30.38.10">
    <property type="entry name" value="Luciferase, Domain 3"/>
    <property type="match status" value="1"/>
</dbReference>
<protein>
    <submittedName>
        <fullName evidence="6">Tyrocidine synthase 3</fullName>
    </submittedName>
</protein>
<dbReference type="Gene3D" id="3.40.50.980">
    <property type="match status" value="2"/>
</dbReference>
<dbReference type="InterPro" id="IPR036736">
    <property type="entry name" value="ACP-like_sf"/>
</dbReference>
<evidence type="ECO:0000313" key="7">
    <source>
        <dbReference type="Proteomes" id="UP000466345"/>
    </source>
</evidence>
<dbReference type="EMBL" id="WEGJ01000033">
    <property type="protein sequence ID" value="MQY15426.1"/>
    <property type="molecule type" value="Genomic_DNA"/>
</dbReference>
<dbReference type="InterPro" id="IPR000873">
    <property type="entry name" value="AMP-dep_synth/lig_dom"/>
</dbReference>
<keyword evidence="7" id="KW-1185">Reference proteome</keyword>
<comment type="caution">
    <text evidence="6">The sequence shown here is derived from an EMBL/GenBank/DDBJ whole genome shotgun (WGS) entry which is preliminary data.</text>
</comment>
<dbReference type="SUPFAM" id="SSF56801">
    <property type="entry name" value="Acetyl-CoA synthetase-like"/>
    <property type="match status" value="1"/>
</dbReference>
<accession>A0A7K0CPL0</accession>
<dbReference type="InterPro" id="IPR025110">
    <property type="entry name" value="AMP-bd_C"/>
</dbReference>
<dbReference type="PANTHER" id="PTHR45527:SF1">
    <property type="entry name" value="FATTY ACID SYNTHASE"/>
    <property type="match status" value="1"/>
</dbReference>
<dbReference type="InterPro" id="IPR006162">
    <property type="entry name" value="Ppantetheine_attach_site"/>
</dbReference>
<dbReference type="NCBIfam" id="TIGR01733">
    <property type="entry name" value="AA-adenyl-dom"/>
    <property type="match status" value="1"/>
</dbReference>
<dbReference type="Pfam" id="PF13193">
    <property type="entry name" value="AMP-binding_C"/>
    <property type="match status" value="1"/>
</dbReference>
<dbReference type="PROSITE" id="PS00455">
    <property type="entry name" value="AMP_BINDING"/>
    <property type="match status" value="1"/>
</dbReference>
<dbReference type="AlphaFoldDB" id="A0A7K0CPL0"/>
<evidence type="ECO:0000313" key="6">
    <source>
        <dbReference type="EMBL" id="MQY15426.1"/>
    </source>
</evidence>
<feature type="region of interest" description="Disordered" evidence="4">
    <location>
        <begin position="907"/>
        <end position="929"/>
    </location>
</feature>
<dbReference type="PANTHER" id="PTHR45527">
    <property type="entry name" value="NONRIBOSOMAL PEPTIDE SYNTHETASE"/>
    <property type="match status" value="1"/>
</dbReference>
<dbReference type="Gene3D" id="3.30.300.30">
    <property type="match status" value="1"/>
</dbReference>
<dbReference type="SUPFAM" id="SSF52777">
    <property type="entry name" value="CoA-dependent acyltransferases"/>
    <property type="match status" value="2"/>
</dbReference>
<dbReference type="GO" id="GO:0005737">
    <property type="term" value="C:cytoplasm"/>
    <property type="evidence" value="ECO:0007669"/>
    <property type="project" value="TreeGrafter"/>
</dbReference>
<dbReference type="Gene3D" id="3.30.559.10">
    <property type="entry name" value="Chloramphenicol acetyltransferase-like domain"/>
    <property type="match status" value="1"/>
</dbReference>
<feature type="domain" description="Polyketide synthase-like phosphopantetheine-binding" evidence="5">
    <location>
        <begin position="935"/>
        <end position="1004"/>
    </location>
</feature>
<comment type="cofactor">
    <cofactor evidence="1">
        <name>pantetheine 4'-phosphate</name>
        <dbReference type="ChEBI" id="CHEBI:47942"/>
    </cofactor>
</comment>
<feature type="region of interest" description="Disordered" evidence="4">
    <location>
        <begin position="537"/>
        <end position="563"/>
    </location>
</feature>
<dbReference type="GO" id="GO:0008610">
    <property type="term" value="P:lipid biosynthetic process"/>
    <property type="evidence" value="ECO:0007669"/>
    <property type="project" value="UniProtKB-ARBA"/>
</dbReference>
<dbReference type="PROSITE" id="PS00012">
    <property type="entry name" value="PHOSPHOPANTETHEINE"/>
    <property type="match status" value="1"/>
</dbReference>
<evidence type="ECO:0000256" key="3">
    <source>
        <dbReference type="ARBA" id="ARBA00022553"/>
    </source>
</evidence>
<dbReference type="InterPro" id="IPR045851">
    <property type="entry name" value="AMP-bd_C_sf"/>
</dbReference>
<dbReference type="FunFam" id="3.40.50.12780:FF:000012">
    <property type="entry name" value="Non-ribosomal peptide synthetase"/>
    <property type="match status" value="1"/>
</dbReference>
<dbReference type="FunFam" id="2.30.38.10:FF:000001">
    <property type="entry name" value="Non-ribosomal peptide synthetase PvdI"/>
    <property type="match status" value="1"/>
</dbReference>